<evidence type="ECO:0000256" key="1">
    <source>
        <dbReference type="SAM" id="Phobius"/>
    </source>
</evidence>
<keyword evidence="1" id="KW-0472">Membrane</keyword>
<dbReference type="Pfam" id="PF10825">
    <property type="entry name" value="DUF2752"/>
    <property type="match status" value="1"/>
</dbReference>
<reference evidence="2 3" key="1">
    <citation type="submission" date="2018-12" db="EMBL/GenBank/DDBJ databases">
        <authorList>
            <consortium name="Pathogen Informatics"/>
        </authorList>
    </citation>
    <scope>NUCLEOTIDE SEQUENCE [LARGE SCALE GENOMIC DNA]</scope>
    <source>
        <strain evidence="2 3">NCTC11923</strain>
    </source>
</reference>
<protein>
    <submittedName>
        <fullName evidence="2">Protein of uncharacterized function (DUF2752)</fullName>
    </submittedName>
</protein>
<keyword evidence="1" id="KW-1133">Transmembrane helix</keyword>
<accession>A0A3S4UP86</accession>
<proteinExistence type="predicted"/>
<dbReference type="Proteomes" id="UP000276899">
    <property type="component" value="Chromosome"/>
</dbReference>
<keyword evidence="3" id="KW-1185">Reference proteome</keyword>
<sequence length="149" mass="16090">MRRRALDLDTWGPQTWRGRALLAATLLPGAVIIGSTLAGTPITGELDLCVMHQTTGLWCPFCGGTRATTALIRGDLSTASAYNPFALATEVVAVVVMLRWMLRRLRHRSAAFLSTSEITGYLVAAGLFFVIRNLPGMWLHMGPLLGPPG</sequence>
<feature type="transmembrane region" description="Helical" evidence="1">
    <location>
        <begin position="110"/>
        <end position="131"/>
    </location>
</feature>
<dbReference type="EMBL" id="LR134363">
    <property type="protein sequence ID" value="VEG75118.1"/>
    <property type="molecule type" value="Genomic_DNA"/>
</dbReference>
<dbReference type="STRING" id="1278298.GCA_000428685_00780"/>
<dbReference type="InterPro" id="IPR021215">
    <property type="entry name" value="DUF2752"/>
</dbReference>
<name>A0A3S4UP86_9ACTO</name>
<dbReference type="KEGG" id="asla:NCTC11923_01771"/>
<keyword evidence="1" id="KW-0812">Transmembrane</keyword>
<evidence type="ECO:0000313" key="3">
    <source>
        <dbReference type="Proteomes" id="UP000276899"/>
    </source>
</evidence>
<evidence type="ECO:0000313" key="2">
    <source>
        <dbReference type="EMBL" id="VEG75118.1"/>
    </source>
</evidence>
<organism evidence="2 3">
    <name type="scientific">Actinomyces slackii</name>
    <dbReference type="NCBI Taxonomy" id="52774"/>
    <lineage>
        <taxon>Bacteria</taxon>
        <taxon>Bacillati</taxon>
        <taxon>Actinomycetota</taxon>
        <taxon>Actinomycetes</taxon>
        <taxon>Actinomycetales</taxon>
        <taxon>Actinomycetaceae</taxon>
        <taxon>Actinomyces</taxon>
    </lineage>
</organism>
<dbReference type="AlphaFoldDB" id="A0A3S4UP86"/>
<feature type="transmembrane region" description="Helical" evidence="1">
    <location>
        <begin position="81"/>
        <end position="98"/>
    </location>
</feature>
<feature type="transmembrane region" description="Helical" evidence="1">
    <location>
        <begin position="20"/>
        <end position="38"/>
    </location>
</feature>
<gene>
    <name evidence="2" type="ORF">NCTC11923_01771</name>
</gene>